<keyword evidence="2" id="KW-1185">Reference proteome</keyword>
<protein>
    <submittedName>
        <fullName evidence="1">Uncharacterized protein</fullName>
    </submittedName>
</protein>
<dbReference type="PANTHER" id="PTHR34488">
    <property type="entry name" value="SI:CH211-245H14.1-RELATED"/>
    <property type="match status" value="1"/>
</dbReference>
<sequence length="216" mass="25061">MEEWSMKQPQLTSNRPSQDSLRFGNKYYIIQTGNSRDTPREILKHLHKRIPGLKEVYSVNDCDVILVFCPIVSRAGTDMENALNKLNQCSASKPAVFMVLHHTYEREKIVPDSSRFVSRENTLTVNCLFNEDNGLLECAMNDKALIKIIEHFEPQTPWQQVNNLLWFIIRTLVIIVCWTGRKVQILWQQVKIVLLVIISPLANIFRGTSTEQHRRV</sequence>
<reference evidence="1 2" key="1">
    <citation type="journal article" date="2019" name="Mol. Ecol. Resour.">
        <title>Chromosome-level genome assembly of Triplophysa tibetana, a fish adapted to the harsh high-altitude environment of the Tibetan Plateau.</title>
        <authorList>
            <person name="Yang X."/>
            <person name="Liu H."/>
            <person name="Ma Z."/>
            <person name="Zou Y."/>
            <person name="Zou M."/>
            <person name="Mao Y."/>
            <person name="Li X."/>
            <person name="Wang H."/>
            <person name="Chen T."/>
            <person name="Wang W."/>
            <person name="Yang R."/>
        </authorList>
    </citation>
    <scope>NUCLEOTIDE SEQUENCE [LARGE SCALE GENOMIC DNA]</scope>
    <source>
        <strain evidence="1">TTIB1903HZAU</strain>
        <tissue evidence="1">Muscle</tissue>
    </source>
</reference>
<gene>
    <name evidence="1" type="ORF">E1301_Tti022835</name>
</gene>
<proteinExistence type="predicted"/>
<evidence type="ECO:0000313" key="2">
    <source>
        <dbReference type="Proteomes" id="UP000324632"/>
    </source>
</evidence>
<dbReference type="EMBL" id="SOYY01000009">
    <property type="protein sequence ID" value="KAA0717282.1"/>
    <property type="molecule type" value="Genomic_DNA"/>
</dbReference>
<accession>A0A5A9P6A7</accession>
<name>A0A5A9P6A7_9TELE</name>
<comment type="caution">
    <text evidence="1">The sequence shown here is derived from an EMBL/GenBank/DDBJ whole genome shotgun (WGS) entry which is preliminary data.</text>
</comment>
<dbReference type="Proteomes" id="UP000324632">
    <property type="component" value="Chromosome 9"/>
</dbReference>
<evidence type="ECO:0000313" key="1">
    <source>
        <dbReference type="EMBL" id="KAA0717282.1"/>
    </source>
</evidence>
<organism evidence="1 2">
    <name type="scientific">Triplophysa tibetana</name>
    <dbReference type="NCBI Taxonomy" id="1572043"/>
    <lineage>
        <taxon>Eukaryota</taxon>
        <taxon>Metazoa</taxon>
        <taxon>Chordata</taxon>
        <taxon>Craniata</taxon>
        <taxon>Vertebrata</taxon>
        <taxon>Euteleostomi</taxon>
        <taxon>Actinopterygii</taxon>
        <taxon>Neopterygii</taxon>
        <taxon>Teleostei</taxon>
        <taxon>Ostariophysi</taxon>
        <taxon>Cypriniformes</taxon>
        <taxon>Nemacheilidae</taxon>
        <taxon>Triplophysa</taxon>
    </lineage>
</organism>
<dbReference type="PANTHER" id="PTHR34488:SF1">
    <property type="entry name" value="SI:CH211-245H14.1-RELATED"/>
    <property type="match status" value="1"/>
</dbReference>
<dbReference type="AlphaFoldDB" id="A0A5A9P6A7"/>